<name>A0ABQ8TBV6_PERAM</name>
<protein>
    <submittedName>
        <fullName evidence="2">Uncharacterized protein</fullName>
    </submittedName>
</protein>
<evidence type="ECO:0000256" key="1">
    <source>
        <dbReference type="SAM" id="MobiDB-lite"/>
    </source>
</evidence>
<accession>A0ABQ8TBV6</accession>
<feature type="region of interest" description="Disordered" evidence="1">
    <location>
        <begin position="31"/>
        <end position="52"/>
    </location>
</feature>
<sequence>MATYNLTPTPASTKFLTNDDRKPQKLTLHFPHPCDEQRGMESSQLRATSPLHKEQSMVFTTASVLEKVFTR</sequence>
<reference evidence="2 3" key="1">
    <citation type="journal article" date="2022" name="Allergy">
        <title>Genome assembly and annotation of Periplaneta americana reveal a comprehensive cockroach allergen profile.</title>
        <authorList>
            <person name="Wang L."/>
            <person name="Xiong Q."/>
            <person name="Saelim N."/>
            <person name="Wang L."/>
            <person name="Nong W."/>
            <person name="Wan A.T."/>
            <person name="Shi M."/>
            <person name="Liu X."/>
            <person name="Cao Q."/>
            <person name="Hui J.H.L."/>
            <person name="Sookrung N."/>
            <person name="Leung T.F."/>
            <person name="Tungtrongchitr A."/>
            <person name="Tsui S.K.W."/>
        </authorList>
    </citation>
    <scope>NUCLEOTIDE SEQUENCE [LARGE SCALE GENOMIC DNA]</scope>
    <source>
        <strain evidence="2">PWHHKU_190912</strain>
    </source>
</reference>
<comment type="caution">
    <text evidence="2">The sequence shown here is derived from an EMBL/GenBank/DDBJ whole genome shotgun (WGS) entry which is preliminary data.</text>
</comment>
<dbReference type="Proteomes" id="UP001148838">
    <property type="component" value="Unassembled WGS sequence"/>
</dbReference>
<evidence type="ECO:0000313" key="2">
    <source>
        <dbReference type="EMBL" id="KAJ4444028.1"/>
    </source>
</evidence>
<evidence type="ECO:0000313" key="3">
    <source>
        <dbReference type="Proteomes" id="UP001148838"/>
    </source>
</evidence>
<keyword evidence="3" id="KW-1185">Reference proteome</keyword>
<organism evidence="2 3">
    <name type="scientific">Periplaneta americana</name>
    <name type="common">American cockroach</name>
    <name type="synonym">Blatta americana</name>
    <dbReference type="NCBI Taxonomy" id="6978"/>
    <lineage>
        <taxon>Eukaryota</taxon>
        <taxon>Metazoa</taxon>
        <taxon>Ecdysozoa</taxon>
        <taxon>Arthropoda</taxon>
        <taxon>Hexapoda</taxon>
        <taxon>Insecta</taxon>
        <taxon>Pterygota</taxon>
        <taxon>Neoptera</taxon>
        <taxon>Polyneoptera</taxon>
        <taxon>Dictyoptera</taxon>
        <taxon>Blattodea</taxon>
        <taxon>Blattoidea</taxon>
        <taxon>Blattidae</taxon>
        <taxon>Blattinae</taxon>
        <taxon>Periplaneta</taxon>
    </lineage>
</organism>
<dbReference type="EMBL" id="JAJSOF020000011">
    <property type="protein sequence ID" value="KAJ4444028.1"/>
    <property type="molecule type" value="Genomic_DNA"/>
</dbReference>
<gene>
    <name evidence="2" type="ORF">ANN_05817</name>
</gene>
<proteinExistence type="predicted"/>